<keyword evidence="3" id="KW-0436">Ligase</keyword>
<sequence>MGLEEYRKKRSFQDTPEPKDILDDDNKFRFVIQRHRASHLHYDLRLEMEGVLKSWAVPKGPSMNPKDKRLAVHTEDHPVAYLTFEGVIPKGNYGAGKMTVWDTGYYQNLYPEQNLSSDYADGKLKITIHGKKVKGIFTLVRSSSMNKKDQWLLIKHDDQFATNLNYDAEDFNLEAFSNNDHHNASPLNLKSFVKPMLASPGTKIFNDKNWIYELKYDGYRALANIESGGVELYSRNGISLNDKFKSVYMDLADLEHTAILDGEIVVLDANGLPQFNALQNYDEATTKGILVYYIFDLLHLNGHDTLELPLLDRKQLLKELIPDTPHLQYCDHVEAMGITVYDQAISMGMEGVIAKKASSKYDTNARSSEWLKFKKIENTETIICGYTLSTTKSRKFASLILGMVEDGVLVYVGTCGSGFSEQQITALYHKFEVLKTVEPAFEIRQHLKGREAVWLIPKLVCEVKFSEWTPASVMRHPVFLRLREDKALEFETSGPTSKSAIRQKSPDAEFSLEVDQIQVSITNPDKLYWPNPKLTKFDLLDYYIKMSEYILPYLKDRPESLHRHPNGILGDSFYQKDHENLPKWIETVAIQSKSSEKEINYLLCQNQASLLYMNNLGCIELHPWHSTIYQLDKPDYAIIDLDPSAENTFEQVIETALIAKDILDSAKIKGFCKTSGASGLHIYIPMGGLYTYEEARDFTKLLCVYINEALPNLTTLERSLKKRGPKIYLDYLQNRKGQTIASAYSVRPEKYATVSTPLRWSEVKSGLEVTDFTIQTVPNRVLTQDDLFKGILGAGINMEKAIDLLMEN</sequence>
<evidence type="ECO:0000256" key="11">
    <source>
        <dbReference type="ARBA" id="ARBA00022839"/>
    </source>
</evidence>
<evidence type="ECO:0000256" key="9">
    <source>
        <dbReference type="ARBA" id="ARBA00022763"/>
    </source>
</evidence>
<dbReference type="GO" id="GO:0004527">
    <property type="term" value="F:exonuclease activity"/>
    <property type="evidence" value="ECO:0007669"/>
    <property type="project" value="UniProtKB-KW"/>
</dbReference>
<dbReference type="Pfam" id="PF21686">
    <property type="entry name" value="LigD_Prim-Pol"/>
    <property type="match status" value="1"/>
</dbReference>
<organism evidence="22 23">
    <name type="scientific">Gelidibacter algens</name>
    <dbReference type="NCBI Taxonomy" id="49280"/>
    <lineage>
        <taxon>Bacteria</taxon>
        <taxon>Pseudomonadati</taxon>
        <taxon>Bacteroidota</taxon>
        <taxon>Flavobacteriia</taxon>
        <taxon>Flavobacteriales</taxon>
        <taxon>Flavobacteriaceae</taxon>
        <taxon>Gelidibacter</taxon>
    </lineage>
</organism>
<keyword evidence="23" id="KW-1185">Reference proteome</keyword>
<dbReference type="NCBIfam" id="TIGR02776">
    <property type="entry name" value="NHEJ_ligase_prk"/>
    <property type="match status" value="1"/>
</dbReference>
<dbReference type="InterPro" id="IPR052171">
    <property type="entry name" value="NHEJ_LigD"/>
</dbReference>
<keyword evidence="7" id="KW-0479">Metal-binding</keyword>
<dbReference type="InterPro" id="IPR012309">
    <property type="entry name" value="DNA_ligase_ATP-dep_C"/>
</dbReference>
<evidence type="ECO:0000256" key="13">
    <source>
        <dbReference type="ARBA" id="ARBA00022932"/>
    </source>
</evidence>
<reference evidence="22 23" key="1">
    <citation type="submission" date="2018-06" db="EMBL/GenBank/DDBJ databases">
        <title>Genomic Encyclopedia of Archaeal and Bacterial Type Strains, Phase II (KMG-II): from individual species to whole genera.</title>
        <authorList>
            <person name="Goeker M."/>
        </authorList>
    </citation>
    <scope>NUCLEOTIDE SEQUENCE [LARGE SCALE GENOMIC DNA]</scope>
    <source>
        <strain evidence="22 23">DSM 12408</strain>
    </source>
</reference>
<name>A0A1A7R1F7_9FLAO</name>
<dbReference type="RefSeq" id="WP_066434298.1">
    <property type="nucleotide sequence ID" value="NZ_LZRN01000019.1"/>
</dbReference>
<dbReference type="OrthoDB" id="9802472at2"/>
<evidence type="ECO:0000256" key="14">
    <source>
        <dbReference type="ARBA" id="ARBA00023125"/>
    </source>
</evidence>
<accession>A0A1A7R1F7</accession>
<dbReference type="CDD" id="cd07971">
    <property type="entry name" value="OBF_DNA_ligase_LigD"/>
    <property type="match status" value="1"/>
</dbReference>
<evidence type="ECO:0000256" key="5">
    <source>
        <dbReference type="ARBA" id="ARBA00022695"/>
    </source>
</evidence>
<protein>
    <recommendedName>
        <fullName evidence="2">DNA ligase (ATP)</fullName>
        <ecNumber evidence="2">6.5.1.1</ecNumber>
    </recommendedName>
    <alternativeName>
        <fullName evidence="19">NHEJ DNA polymerase</fullName>
    </alternativeName>
</protein>
<dbReference type="Pfam" id="PF13298">
    <property type="entry name" value="LigD_N"/>
    <property type="match status" value="1"/>
</dbReference>
<dbReference type="Gene3D" id="2.40.50.140">
    <property type="entry name" value="Nucleic acid-binding proteins"/>
    <property type="match status" value="1"/>
</dbReference>
<evidence type="ECO:0000313" key="22">
    <source>
        <dbReference type="EMBL" id="RAJ25178.1"/>
    </source>
</evidence>
<keyword evidence="17" id="KW-0464">Manganese</keyword>
<evidence type="ECO:0000256" key="18">
    <source>
        <dbReference type="ARBA" id="ARBA00023268"/>
    </source>
</evidence>
<dbReference type="PANTHER" id="PTHR42705">
    <property type="entry name" value="BIFUNCTIONAL NON-HOMOLOGOUS END JOINING PROTEIN LIGD"/>
    <property type="match status" value="1"/>
</dbReference>
<dbReference type="Pfam" id="PF04679">
    <property type="entry name" value="DNA_ligase_A_C"/>
    <property type="match status" value="1"/>
</dbReference>
<keyword evidence="8" id="KW-0547">Nucleotide-binding</keyword>
<dbReference type="Gene3D" id="3.30.470.30">
    <property type="entry name" value="DNA ligase/mRNA capping enzyme"/>
    <property type="match status" value="1"/>
</dbReference>
<dbReference type="SUPFAM" id="SSF50249">
    <property type="entry name" value="Nucleic acid-binding proteins"/>
    <property type="match status" value="1"/>
</dbReference>
<dbReference type="GO" id="GO:0003910">
    <property type="term" value="F:DNA ligase (ATP) activity"/>
    <property type="evidence" value="ECO:0007669"/>
    <property type="project" value="UniProtKB-EC"/>
</dbReference>
<evidence type="ECO:0000256" key="17">
    <source>
        <dbReference type="ARBA" id="ARBA00023211"/>
    </source>
</evidence>
<evidence type="ECO:0000256" key="2">
    <source>
        <dbReference type="ARBA" id="ARBA00012727"/>
    </source>
</evidence>
<evidence type="ECO:0000256" key="1">
    <source>
        <dbReference type="ARBA" id="ARBA00001936"/>
    </source>
</evidence>
<evidence type="ECO:0000256" key="20">
    <source>
        <dbReference type="ARBA" id="ARBA00034003"/>
    </source>
</evidence>
<keyword evidence="6" id="KW-0540">Nuclease</keyword>
<dbReference type="NCBIfam" id="TIGR02778">
    <property type="entry name" value="ligD_pol"/>
    <property type="match status" value="1"/>
</dbReference>
<dbReference type="GO" id="GO:0003677">
    <property type="term" value="F:DNA binding"/>
    <property type="evidence" value="ECO:0007669"/>
    <property type="project" value="UniProtKB-KW"/>
</dbReference>
<dbReference type="EMBL" id="QLLQ01000004">
    <property type="protein sequence ID" value="RAJ25178.1"/>
    <property type="molecule type" value="Genomic_DNA"/>
</dbReference>
<dbReference type="SUPFAM" id="SSF56091">
    <property type="entry name" value="DNA ligase/mRNA capping enzyme, catalytic domain"/>
    <property type="match status" value="1"/>
</dbReference>
<dbReference type="CDD" id="cd04865">
    <property type="entry name" value="LigD_Pol_like_2"/>
    <property type="match status" value="1"/>
</dbReference>
<dbReference type="NCBIfam" id="TIGR02777">
    <property type="entry name" value="LigD_PE_dom"/>
    <property type="match status" value="1"/>
</dbReference>
<keyword evidence="18" id="KW-0511">Multifunctional enzyme</keyword>
<evidence type="ECO:0000256" key="7">
    <source>
        <dbReference type="ARBA" id="ARBA00022723"/>
    </source>
</evidence>
<comment type="cofactor">
    <cofactor evidence="1">
        <name>Mn(2+)</name>
        <dbReference type="ChEBI" id="CHEBI:29035"/>
    </cofactor>
</comment>
<dbReference type="Gene3D" id="3.90.920.10">
    <property type="entry name" value="DNA primase, PRIM domain"/>
    <property type="match status" value="1"/>
</dbReference>
<keyword evidence="10" id="KW-0378">Hydrolase</keyword>
<keyword evidence="12" id="KW-0067">ATP-binding</keyword>
<evidence type="ECO:0000256" key="19">
    <source>
        <dbReference type="ARBA" id="ARBA00029943"/>
    </source>
</evidence>
<dbReference type="GO" id="GO:0006281">
    <property type="term" value="P:DNA repair"/>
    <property type="evidence" value="ECO:0007669"/>
    <property type="project" value="UniProtKB-KW"/>
</dbReference>
<evidence type="ECO:0000313" key="23">
    <source>
        <dbReference type="Proteomes" id="UP000248987"/>
    </source>
</evidence>
<evidence type="ECO:0000256" key="3">
    <source>
        <dbReference type="ARBA" id="ARBA00022598"/>
    </source>
</evidence>
<dbReference type="InterPro" id="IPR012310">
    <property type="entry name" value="DNA_ligase_ATP-dep_cent"/>
</dbReference>
<dbReference type="AlphaFoldDB" id="A0A1A7R1F7"/>
<evidence type="ECO:0000256" key="16">
    <source>
        <dbReference type="ARBA" id="ARBA00023204"/>
    </source>
</evidence>
<keyword evidence="13" id="KW-0239">DNA-directed DNA polymerase</keyword>
<evidence type="ECO:0000256" key="10">
    <source>
        <dbReference type="ARBA" id="ARBA00022801"/>
    </source>
</evidence>
<keyword evidence="4" id="KW-0808">Transferase</keyword>
<dbReference type="InterPro" id="IPR014143">
    <property type="entry name" value="NHEJ_ligase_prk"/>
</dbReference>
<dbReference type="NCBIfam" id="TIGR02779">
    <property type="entry name" value="NHEJ_ligase_lig"/>
    <property type="match status" value="1"/>
</dbReference>
<dbReference type="GO" id="GO:0006310">
    <property type="term" value="P:DNA recombination"/>
    <property type="evidence" value="ECO:0007669"/>
    <property type="project" value="UniProtKB-KW"/>
</dbReference>
<dbReference type="Pfam" id="PF01068">
    <property type="entry name" value="DNA_ligase_A_M"/>
    <property type="match status" value="1"/>
</dbReference>
<dbReference type="Gene3D" id="3.30.1490.70">
    <property type="match status" value="1"/>
</dbReference>
<dbReference type="CDD" id="cd07906">
    <property type="entry name" value="Adenylation_DNA_ligase_LigD_LigC"/>
    <property type="match status" value="1"/>
</dbReference>
<feature type="domain" description="ATP-dependent DNA ligase family profile" evidence="21">
    <location>
        <begin position="283"/>
        <end position="375"/>
    </location>
</feature>
<keyword evidence="14" id="KW-0238">DNA-binding</keyword>
<dbReference type="Proteomes" id="UP000248987">
    <property type="component" value="Unassembled WGS sequence"/>
</dbReference>
<evidence type="ECO:0000256" key="6">
    <source>
        <dbReference type="ARBA" id="ARBA00022722"/>
    </source>
</evidence>
<evidence type="ECO:0000259" key="21">
    <source>
        <dbReference type="PROSITE" id="PS50160"/>
    </source>
</evidence>
<dbReference type="InterPro" id="IPR012340">
    <property type="entry name" value="NA-bd_OB-fold"/>
</dbReference>
<dbReference type="InterPro" id="IPR014145">
    <property type="entry name" value="LigD_pol_dom"/>
</dbReference>
<keyword evidence="11" id="KW-0269">Exonuclease</keyword>
<keyword evidence="15" id="KW-0233">DNA recombination</keyword>
<dbReference type="GO" id="GO:0003887">
    <property type="term" value="F:DNA-directed DNA polymerase activity"/>
    <property type="evidence" value="ECO:0007669"/>
    <property type="project" value="UniProtKB-KW"/>
</dbReference>
<dbReference type="EC" id="6.5.1.1" evidence="2"/>
<evidence type="ECO:0000256" key="8">
    <source>
        <dbReference type="ARBA" id="ARBA00022741"/>
    </source>
</evidence>
<comment type="caution">
    <text evidence="22">The sequence shown here is derived from an EMBL/GenBank/DDBJ whole genome shotgun (WGS) entry which is preliminary data.</text>
</comment>
<evidence type="ECO:0000256" key="4">
    <source>
        <dbReference type="ARBA" id="ARBA00022679"/>
    </source>
</evidence>
<gene>
    <name evidence="22" type="ORF">LX77_01479</name>
</gene>
<dbReference type="InterPro" id="IPR014146">
    <property type="entry name" value="LigD_ligase_dom"/>
</dbReference>
<keyword evidence="16" id="KW-0234">DNA repair</keyword>
<dbReference type="PANTHER" id="PTHR42705:SF2">
    <property type="entry name" value="BIFUNCTIONAL NON-HOMOLOGOUS END JOINING PROTEIN LIGD"/>
    <property type="match status" value="1"/>
</dbReference>
<keyword evidence="9" id="KW-0227">DNA damage</keyword>
<keyword evidence="5" id="KW-0548">Nucleotidyltransferase</keyword>
<dbReference type="GO" id="GO:0046872">
    <property type="term" value="F:metal ion binding"/>
    <property type="evidence" value="ECO:0007669"/>
    <property type="project" value="UniProtKB-KW"/>
</dbReference>
<dbReference type="GO" id="GO:0005524">
    <property type="term" value="F:ATP binding"/>
    <property type="evidence" value="ECO:0007669"/>
    <property type="project" value="UniProtKB-KW"/>
</dbReference>
<dbReference type="PROSITE" id="PS50160">
    <property type="entry name" value="DNA_LIGASE_A3"/>
    <property type="match status" value="1"/>
</dbReference>
<proteinExistence type="predicted"/>
<dbReference type="STRING" id="49280.A9996_10430"/>
<comment type="catalytic activity">
    <reaction evidence="20">
        <text>ATP + (deoxyribonucleotide)n-3'-hydroxyl + 5'-phospho-(deoxyribonucleotide)m = (deoxyribonucleotide)n+m + AMP + diphosphate.</text>
        <dbReference type="EC" id="6.5.1.1"/>
    </reaction>
</comment>
<evidence type="ECO:0000256" key="12">
    <source>
        <dbReference type="ARBA" id="ARBA00022840"/>
    </source>
</evidence>
<evidence type="ECO:0000256" key="15">
    <source>
        <dbReference type="ARBA" id="ARBA00023172"/>
    </source>
</evidence>
<dbReference type="InterPro" id="IPR014144">
    <property type="entry name" value="LigD_PE_domain"/>
</dbReference>